<evidence type="ECO:0000313" key="10">
    <source>
        <dbReference type="Proteomes" id="UP000529446"/>
    </source>
</evidence>
<gene>
    <name evidence="9" type="ORF">HCB06_02135</name>
</gene>
<evidence type="ECO:0000256" key="1">
    <source>
        <dbReference type="ARBA" id="ARBA00004168"/>
    </source>
</evidence>
<dbReference type="EMBL" id="JAARXI010000001">
    <property type="protein sequence ID" value="MBC2115408.1"/>
    <property type="molecule type" value="Genomic_DNA"/>
</dbReference>
<evidence type="ECO:0000256" key="7">
    <source>
        <dbReference type="SAM" id="Phobius"/>
    </source>
</evidence>
<comment type="subcellular location">
    <subcellularLocation>
        <location evidence="1">Secreted</location>
        <location evidence="1">Cell wall</location>
        <topology evidence="1">Peptidoglycan-anchor</topology>
    </subcellularLocation>
</comment>
<dbReference type="NCBIfam" id="TIGR01167">
    <property type="entry name" value="LPXTG_anchor"/>
    <property type="match status" value="1"/>
</dbReference>
<protein>
    <submittedName>
        <fullName evidence="9">LPXTG cell wall anchor domain-containing protein</fullName>
    </submittedName>
</protein>
<organism evidence="9 10">
    <name type="scientific">Listeria booriae</name>
    <dbReference type="NCBI Taxonomy" id="1552123"/>
    <lineage>
        <taxon>Bacteria</taxon>
        <taxon>Bacillati</taxon>
        <taxon>Bacillota</taxon>
        <taxon>Bacilli</taxon>
        <taxon>Bacillales</taxon>
        <taxon>Listeriaceae</taxon>
        <taxon>Listeria</taxon>
    </lineage>
</organism>
<evidence type="ECO:0000259" key="8">
    <source>
        <dbReference type="PROSITE" id="PS50847"/>
    </source>
</evidence>
<keyword evidence="3" id="KW-0134">Cell wall</keyword>
<evidence type="ECO:0000256" key="2">
    <source>
        <dbReference type="ARBA" id="ARBA00007257"/>
    </source>
</evidence>
<feature type="transmembrane region" description="Helical" evidence="7">
    <location>
        <begin position="546"/>
        <end position="564"/>
    </location>
</feature>
<dbReference type="Pfam" id="PF17802">
    <property type="entry name" value="SpaA"/>
    <property type="match status" value="2"/>
</dbReference>
<dbReference type="InterPro" id="IPR041033">
    <property type="entry name" value="SpaA_PFL_dom_1"/>
</dbReference>
<keyword evidence="7" id="KW-0812">Transmembrane</keyword>
<dbReference type="Proteomes" id="UP000529446">
    <property type="component" value="Unassembled WGS sequence"/>
</dbReference>
<dbReference type="Gene3D" id="2.60.120.260">
    <property type="entry name" value="Galactose-binding domain-like"/>
    <property type="match status" value="1"/>
</dbReference>
<dbReference type="SUPFAM" id="SSF49478">
    <property type="entry name" value="Cna protein B-type domain"/>
    <property type="match status" value="2"/>
</dbReference>
<evidence type="ECO:0000313" key="9">
    <source>
        <dbReference type="EMBL" id="MBC2115408.1"/>
    </source>
</evidence>
<feature type="domain" description="Gram-positive cocci surface proteins LPxTG" evidence="8">
    <location>
        <begin position="537"/>
        <end position="567"/>
    </location>
</feature>
<dbReference type="InterPro" id="IPR019931">
    <property type="entry name" value="LPXTG_anchor"/>
</dbReference>
<dbReference type="InterPro" id="IPR013783">
    <property type="entry name" value="Ig-like_fold"/>
</dbReference>
<accession>A0A7X0YJ43</accession>
<evidence type="ECO:0000256" key="6">
    <source>
        <dbReference type="ARBA" id="ARBA00023088"/>
    </source>
</evidence>
<comment type="caution">
    <text evidence="9">The sequence shown here is derived from an EMBL/GenBank/DDBJ whole genome shotgun (WGS) entry which is preliminary data.</text>
</comment>
<dbReference type="SUPFAM" id="SSF117074">
    <property type="entry name" value="Hypothetical protein PA1324"/>
    <property type="match status" value="1"/>
</dbReference>
<evidence type="ECO:0000256" key="3">
    <source>
        <dbReference type="ARBA" id="ARBA00022512"/>
    </source>
</evidence>
<proteinExistence type="inferred from homology"/>
<name>A0A7X0YJ43_9LIST</name>
<keyword evidence="6" id="KW-0572">Peptidoglycan-anchor</keyword>
<sequence>MKQRWIIGLFFLFFLVVAGGVKAEATGNWEFSWMIKNADFENVNIAEYGRNAGQPNVWYVNQDGVEAWATSNPSGNIEVWQNGNGEHVPAFSGTNFIELNSDGPGPVYQDIKTVPGSTLKWSFAHRGRNGSDVAELLIGAPDNPLPIVTAEDGTVWNTYSGTYVVPAGQTMTRLTFNPVSTSHGNLTIGNFLDDVNLYIDVAGAQLGDYVWYDTNGDGIQNDGEPPATNVQVELYTKNNVLVKTETTNDIGAYLFTGLLAGEYHVKFINPDPSRYTFTKQKVGDENTDSDPDKNGNATANLASIRDFNATIDAGLTTIGSVIIHKIDHDKKLADAEFAVQDSAGTTVASGTTNEDGTVQIDGLTPGNYSIQETAAPAGYELSQARTPFTITYGQTTPVELTVTNQLKTGTLIIHKTNTKNQDLENATFEVFDEKNQSIAKIVTNKSGTAILNGLLPGSYYVKEREAPDGYQLKSDSIPFTIPFNPTTPVTLTVQNTAVPANNPVTPDKPQPKPATPVIVTPTITPVTVTPNTTADKLPETGDRSAAVAQLLGLALLATSLLLLTRRK</sequence>
<evidence type="ECO:0000256" key="4">
    <source>
        <dbReference type="ARBA" id="ARBA00022525"/>
    </source>
</evidence>
<keyword evidence="7" id="KW-0472">Membrane</keyword>
<keyword evidence="7" id="KW-1133">Transmembrane helix</keyword>
<dbReference type="InterPro" id="IPR033764">
    <property type="entry name" value="Sdr_B"/>
</dbReference>
<dbReference type="AlphaFoldDB" id="A0A7X0YJ43"/>
<reference evidence="9 10" key="1">
    <citation type="submission" date="2020-03" db="EMBL/GenBank/DDBJ databases">
        <title>Soil Listeria distribution.</title>
        <authorList>
            <person name="Liao J."/>
            <person name="Wiedmann M."/>
        </authorList>
    </citation>
    <scope>NUCLEOTIDE SEQUENCE [LARGE SCALE GENOMIC DNA]</scope>
    <source>
        <strain evidence="9 10">FSL L7-0360</strain>
    </source>
</reference>
<dbReference type="PANTHER" id="PTHR36108:SF13">
    <property type="entry name" value="COLOSSIN-B-RELATED"/>
    <property type="match status" value="1"/>
</dbReference>
<keyword evidence="4" id="KW-0964">Secreted</keyword>
<evidence type="ECO:0000256" key="5">
    <source>
        <dbReference type="ARBA" id="ARBA00022729"/>
    </source>
</evidence>
<keyword evidence="5" id="KW-0732">Signal</keyword>
<dbReference type="Pfam" id="PF17210">
    <property type="entry name" value="SdrD_B"/>
    <property type="match status" value="1"/>
</dbReference>
<dbReference type="PANTHER" id="PTHR36108">
    <property type="entry name" value="COLOSSIN-B-RELATED"/>
    <property type="match status" value="1"/>
</dbReference>
<comment type="similarity">
    <text evidence="2">Belongs to the serine-aspartate repeat-containing protein (SDr) family.</text>
</comment>
<dbReference type="RefSeq" id="WP_185534963.1">
    <property type="nucleotide sequence ID" value="NZ_JAARXI010000001.1"/>
</dbReference>
<dbReference type="PROSITE" id="PS50847">
    <property type="entry name" value="GRAM_POS_ANCHORING"/>
    <property type="match status" value="1"/>
</dbReference>
<dbReference type="Gene3D" id="2.60.40.10">
    <property type="entry name" value="Immunoglobulins"/>
    <property type="match status" value="3"/>
</dbReference>